<evidence type="ECO:0000256" key="3">
    <source>
        <dbReference type="ARBA" id="ARBA00022448"/>
    </source>
</evidence>
<keyword evidence="8 10" id="KW-0406">Ion transport</keyword>
<evidence type="ECO:0000256" key="10">
    <source>
        <dbReference type="PIRNR" id="PIRNR002450"/>
    </source>
</evidence>
<dbReference type="InterPro" id="IPR003445">
    <property type="entry name" value="Cat_transpt"/>
</dbReference>
<keyword evidence="6 10" id="KW-0630">Potassium</keyword>
<dbReference type="GO" id="GO:0030007">
    <property type="term" value="P:intracellular potassium ion homeostasis"/>
    <property type="evidence" value="ECO:0007669"/>
    <property type="project" value="UniProtKB-UniRule"/>
</dbReference>
<keyword evidence="3 10" id="KW-0813">Transport</keyword>
<reference evidence="12 13" key="1">
    <citation type="journal article" date="2015" name="Fungal Genet. Biol.">
        <title>Evolution of novel wood decay mechanisms in Agaricales revealed by the genome sequences of Fistulina hepatica and Cylindrobasidium torrendii.</title>
        <authorList>
            <person name="Floudas D."/>
            <person name="Held B.W."/>
            <person name="Riley R."/>
            <person name="Nagy L.G."/>
            <person name="Koehler G."/>
            <person name="Ransdell A.S."/>
            <person name="Younus H."/>
            <person name="Chow J."/>
            <person name="Chiniquy J."/>
            <person name="Lipzen A."/>
            <person name="Tritt A."/>
            <person name="Sun H."/>
            <person name="Haridas S."/>
            <person name="LaButti K."/>
            <person name="Ohm R.A."/>
            <person name="Kues U."/>
            <person name="Blanchette R.A."/>
            <person name="Grigoriev I.V."/>
            <person name="Minto R.E."/>
            <person name="Hibbett D.S."/>
        </authorList>
    </citation>
    <scope>NUCLEOTIDE SEQUENCE [LARGE SCALE GENOMIC DNA]</scope>
    <source>
        <strain evidence="12 13">FP15055 ss-10</strain>
    </source>
</reference>
<feature type="transmembrane region" description="Helical" evidence="10">
    <location>
        <begin position="765"/>
        <end position="785"/>
    </location>
</feature>
<dbReference type="AlphaFoldDB" id="A0A0D7AZG7"/>
<dbReference type="PANTHER" id="PTHR31064:SF30">
    <property type="entry name" value="HIGH-AFFINITY POTASSIUM TRANSPORT PROTEIN-RELATED"/>
    <property type="match status" value="1"/>
</dbReference>
<feature type="transmembrane region" description="Helical" evidence="10">
    <location>
        <begin position="538"/>
        <end position="565"/>
    </location>
</feature>
<evidence type="ECO:0000256" key="4">
    <source>
        <dbReference type="ARBA" id="ARBA00022538"/>
    </source>
</evidence>
<dbReference type="InterPro" id="IPR051143">
    <property type="entry name" value="TrkH_K-transport"/>
</dbReference>
<dbReference type="OrthoDB" id="9999863at2759"/>
<name>A0A0D7AZG7_9AGAR</name>
<feature type="region of interest" description="Disordered" evidence="11">
    <location>
        <begin position="143"/>
        <end position="179"/>
    </location>
</feature>
<feature type="transmembrane region" description="Helical" evidence="10">
    <location>
        <begin position="51"/>
        <end position="71"/>
    </location>
</feature>
<comment type="similarity">
    <text evidence="2 10">Belongs to the TrkH potassium transport family.</text>
</comment>
<dbReference type="InterPro" id="IPR004773">
    <property type="entry name" value="K/Na_transp_Trk1/HKT1"/>
</dbReference>
<feature type="transmembrane region" description="Helical" evidence="10">
    <location>
        <begin position="20"/>
        <end position="39"/>
    </location>
</feature>
<dbReference type="GO" id="GO:0005886">
    <property type="term" value="C:plasma membrane"/>
    <property type="evidence" value="ECO:0007669"/>
    <property type="project" value="InterPro"/>
</dbReference>
<evidence type="ECO:0000256" key="11">
    <source>
        <dbReference type="SAM" id="MobiDB-lite"/>
    </source>
</evidence>
<dbReference type="GO" id="GO:1990573">
    <property type="term" value="P:potassium ion import across plasma membrane"/>
    <property type="evidence" value="ECO:0007669"/>
    <property type="project" value="TreeGrafter"/>
</dbReference>
<keyword evidence="5 10" id="KW-0812">Transmembrane</keyword>
<dbReference type="InterPro" id="IPR015958">
    <property type="entry name" value="Trk1_fungi"/>
</dbReference>
<dbReference type="GO" id="GO:0140107">
    <property type="term" value="F:high-affinity potassium ion transmembrane transporter activity"/>
    <property type="evidence" value="ECO:0007669"/>
    <property type="project" value="TreeGrafter"/>
</dbReference>
<feature type="transmembrane region" description="Helical" evidence="10">
    <location>
        <begin position="462"/>
        <end position="485"/>
    </location>
</feature>
<feature type="transmembrane region" description="Helical" evidence="10">
    <location>
        <begin position="77"/>
        <end position="98"/>
    </location>
</feature>
<dbReference type="Pfam" id="PF02386">
    <property type="entry name" value="TrkH"/>
    <property type="match status" value="1"/>
</dbReference>
<evidence type="ECO:0000256" key="5">
    <source>
        <dbReference type="ARBA" id="ARBA00022692"/>
    </source>
</evidence>
<keyword evidence="9 10" id="KW-0472">Membrane</keyword>
<feature type="compositionally biased region" description="Polar residues" evidence="11">
    <location>
        <begin position="207"/>
        <end position="226"/>
    </location>
</feature>
<keyword evidence="7 10" id="KW-1133">Transmembrane helix</keyword>
<organism evidence="12 13">
    <name type="scientific">Cylindrobasidium torrendii FP15055 ss-10</name>
    <dbReference type="NCBI Taxonomy" id="1314674"/>
    <lineage>
        <taxon>Eukaryota</taxon>
        <taxon>Fungi</taxon>
        <taxon>Dikarya</taxon>
        <taxon>Basidiomycota</taxon>
        <taxon>Agaricomycotina</taxon>
        <taxon>Agaricomycetes</taxon>
        <taxon>Agaricomycetidae</taxon>
        <taxon>Agaricales</taxon>
        <taxon>Marasmiineae</taxon>
        <taxon>Physalacriaceae</taxon>
        <taxon>Cylindrobasidium</taxon>
    </lineage>
</organism>
<dbReference type="PANTHER" id="PTHR31064">
    <property type="entry name" value="POTASSIUM TRANSPORT PROTEIN DDB_G0292412-RELATED"/>
    <property type="match status" value="1"/>
</dbReference>
<protein>
    <recommendedName>
        <fullName evidence="10">Potassium transport protein</fullName>
    </recommendedName>
</protein>
<evidence type="ECO:0000256" key="1">
    <source>
        <dbReference type="ARBA" id="ARBA00004141"/>
    </source>
</evidence>
<evidence type="ECO:0000313" key="13">
    <source>
        <dbReference type="Proteomes" id="UP000054007"/>
    </source>
</evidence>
<feature type="compositionally biased region" description="Polar residues" evidence="11">
    <location>
        <begin position="256"/>
        <end position="265"/>
    </location>
</feature>
<keyword evidence="13" id="KW-1185">Reference proteome</keyword>
<comment type="subcellular location">
    <subcellularLocation>
        <location evidence="1">Membrane</location>
        <topology evidence="1">Multi-pass membrane protein</topology>
    </subcellularLocation>
</comment>
<sequence>MPSPTSFWRSVRRHLNFYRVHLLIFTFSPLIFSCIFYACNGKYHISYIDSLTNCVSAMTVCGLATVDLSSLTAWQQVILFIQMCMGSPVVGSWIMVLLRRNFFDTKFDHIVEAAAARKQRTNPNNALIDKPLPWHRRMLGQHRKRRHLSLEKTTDSDSSASDHKAGAKRVRPEMIRRMDDAPKLVDPSGWISEGRAAPHARRFSVAQTADGSPANRQLQFAPQNAGDSPERRPRSLSITIDPTPSPRLRRRLSDPGTPSKQNSFKATGLPMQRFKTVGIISQPSSKAIPPATSPTRMRTMPRTQTVEFAPHMPQRRRMNAHERIGSDLDEIASVQRTFTNEPGPYRTPLQSVPTYVSGTHTFRPPPLTKHSGFGGFPMPHEIAGRVFQAFFPKLKRRLTRTVTVPMTTTIASQHGGTQSVPGARSVPYISFDTIVGRNSTFPFLTGSQIEELGGVEYRALNALLWLVPVYHIGIQLTAFVVIAPYMSMSRWKPDFGPPELHRPVASTWFSLFQVVSSYTNTGMSLVDTSMVPFRTAYPMIVIMIYLILAGNTAFPIFLRLFIWILSKLVPENSRSNETLHFLLDHPRRCFIYLFPSHQTWFLLTMVAFLTATDWFFYMVLDIGTPAVEAIPVGIRLLSGLFQATAVRAAGFGAVSLSALAPAVKVLYVLMMYISVYPVAMSVRATNVYEEQSLGVYNGDDDEQDGESSFDPNGGSRVTIWSRYLTMHARKQLSFDMWWIGLALFLICIIERAHLDDPATQSTFNIFSIIFELVSAYGTVGLSLGLPDANYSLSGRFRTLSKLILCLVMIRGRHRGLPVAVDRAIMFPHEYRRPGDEDEDDDIVDESVRTYAGGGVWLR</sequence>
<feature type="transmembrane region" description="Helical" evidence="10">
    <location>
        <begin position="665"/>
        <end position="682"/>
    </location>
</feature>
<evidence type="ECO:0000256" key="6">
    <source>
        <dbReference type="ARBA" id="ARBA00022958"/>
    </source>
</evidence>
<evidence type="ECO:0000313" key="12">
    <source>
        <dbReference type="EMBL" id="KIY63289.1"/>
    </source>
</evidence>
<evidence type="ECO:0000256" key="2">
    <source>
        <dbReference type="ARBA" id="ARBA00009137"/>
    </source>
</evidence>
<dbReference type="PIRSF" id="PIRSF002450">
    <property type="entry name" value="K+_transpter_TRK"/>
    <property type="match status" value="1"/>
</dbReference>
<evidence type="ECO:0000256" key="8">
    <source>
        <dbReference type="ARBA" id="ARBA00023065"/>
    </source>
</evidence>
<dbReference type="NCBIfam" id="TIGR00934">
    <property type="entry name" value="2a38euk"/>
    <property type="match status" value="1"/>
</dbReference>
<feature type="transmembrane region" description="Helical" evidence="10">
    <location>
        <begin position="736"/>
        <end position="753"/>
    </location>
</feature>
<evidence type="ECO:0000256" key="7">
    <source>
        <dbReference type="ARBA" id="ARBA00022989"/>
    </source>
</evidence>
<dbReference type="Proteomes" id="UP000054007">
    <property type="component" value="Unassembled WGS sequence"/>
</dbReference>
<feature type="region of interest" description="Disordered" evidence="11">
    <location>
        <begin position="207"/>
        <end position="265"/>
    </location>
</feature>
<feature type="transmembrane region" description="Helical" evidence="10">
    <location>
        <begin position="600"/>
        <end position="620"/>
    </location>
</feature>
<feature type="compositionally biased region" description="Basic and acidic residues" evidence="11">
    <location>
        <begin position="148"/>
        <end position="179"/>
    </location>
</feature>
<keyword evidence="4 10" id="KW-0633">Potassium transport</keyword>
<evidence type="ECO:0000256" key="9">
    <source>
        <dbReference type="ARBA" id="ARBA00023136"/>
    </source>
</evidence>
<accession>A0A0D7AZG7</accession>
<dbReference type="EMBL" id="KN880706">
    <property type="protein sequence ID" value="KIY63289.1"/>
    <property type="molecule type" value="Genomic_DNA"/>
</dbReference>
<gene>
    <name evidence="12" type="ORF">CYLTODRAFT_438635</name>
</gene>
<proteinExistence type="inferred from homology"/>
<dbReference type="STRING" id="1314674.A0A0D7AZG7"/>